<gene>
    <name evidence="8" type="ORF">FJU08_08000</name>
</gene>
<keyword evidence="3 6" id="KW-0479">Metal-binding</keyword>
<organism evidence="8 9">
    <name type="scientific">Martelella alba</name>
    <dbReference type="NCBI Taxonomy" id="2590451"/>
    <lineage>
        <taxon>Bacteria</taxon>
        <taxon>Pseudomonadati</taxon>
        <taxon>Pseudomonadota</taxon>
        <taxon>Alphaproteobacteria</taxon>
        <taxon>Hyphomicrobiales</taxon>
        <taxon>Aurantimonadaceae</taxon>
        <taxon>Martelella</taxon>
    </lineage>
</organism>
<dbReference type="PANTHER" id="PTHR11961">
    <property type="entry name" value="CYTOCHROME C"/>
    <property type="match status" value="1"/>
</dbReference>
<protein>
    <submittedName>
        <fullName evidence="8">C-type cytochrome</fullName>
    </submittedName>
</protein>
<dbReference type="PROSITE" id="PS51007">
    <property type="entry name" value="CYTC"/>
    <property type="match status" value="1"/>
</dbReference>
<reference evidence="8 9" key="1">
    <citation type="submission" date="2019-06" db="EMBL/GenBank/DDBJ databases">
        <authorList>
            <person name="Li M."/>
        </authorList>
    </citation>
    <scope>NUCLEOTIDE SEQUENCE [LARGE SCALE GENOMIC DNA]</scope>
    <source>
        <strain evidence="8 9">BGMRC2036</strain>
    </source>
</reference>
<evidence type="ECO:0000256" key="3">
    <source>
        <dbReference type="ARBA" id="ARBA00022723"/>
    </source>
</evidence>
<keyword evidence="1" id="KW-0813">Transport</keyword>
<evidence type="ECO:0000259" key="7">
    <source>
        <dbReference type="PROSITE" id="PS51007"/>
    </source>
</evidence>
<evidence type="ECO:0000313" key="8">
    <source>
        <dbReference type="EMBL" id="TPW31845.1"/>
    </source>
</evidence>
<keyword evidence="4" id="KW-0249">Electron transport</keyword>
<dbReference type="EMBL" id="VHLG01000003">
    <property type="protein sequence ID" value="TPW31845.1"/>
    <property type="molecule type" value="Genomic_DNA"/>
</dbReference>
<accession>A0A506UFP7</accession>
<keyword evidence="5 6" id="KW-0408">Iron</keyword>
<evidence type="ECO:0000256" key="6">
    <source>
        <dbReference type="PROSITE-ProRule" id="PRU00433"/>
    </source>
</evidence>
<comment type="caution">
    <text evidence="8">The sequence shown here is derived from an EMBL/GenBank/DDBJ whole genome shotgun (WGS) entry which is preliminary data.</text>
</comment>
<dbReference type="InterPro" id="IPR036909">
    <property type="entry name" value="Cyt_c-like_dom_sf"/>
</dbReference>
<proteinExistence type="predicted"/>
<keyword evidence="9" id="KW-1185">Reference proteome</keyword>
<dbReference type="InterPro" id="IPR009056">
    <property type="entry name" value="Cyt_c-like_dom"/>
</dbReference>
<dbReference type="GO" id="GO:0020037">
    <property type="term" value="F:heme binding"/>
    <property type="evidence" value="ECO:0007669"/>
    <property type="project" value="InterPro"/>
</dbReference>
<evidence type="ECO:0000256" key="5">
    <source>
        <dbReference type="ARBA" id="ARBA00023004"/>
    </source>
</evidence>
<evidence type="ECO:0000256" key="4">
    <source>
        <dbReference type="ARBA" id="ARBA00022982"/>
    </source>
</evidence>
<sequence>MAACGFLAESAFAGGDPAKGEALFKRSCQACHTVQGTQNRVGPYLAGLSGRPIASAEKYRYTPAMLDFAATHDVWTAELLAEYLQNPRAMVPKTRMAFAGIRDAADAQDLAAYLESLPPAK</sequence>
<feature type="domain" description="Cytochrome c" evidence="7">
    <location>
        <begin position="15"/>
        <end position="118"/>
    </location>
</feature>
<dbReference type="Gene3D" id="1.10.760.10">
    <property type="entry name" value="Cytochrome c-like domain"/>
    <property type="match status" value="1"/>
</dbReference>
<name>A0A506UFP7_9HYPH</name>
<keyword evidence="2 6" id="KW-0349">Heme</keyword>
<dbReference type="AlphaFoldDB" id="A0A506UFP7"/>
<dbReference type="InterPro" id="IPR002327">
    <property type="entry name" value="Cyt_c_1A/1B"/>
</dbReference>
<dbReference type="OrthoDB" id="9805828at2"/>
<dbReference type="SUPFAM" id="SSF46626">
    <property type="entry name" value="Cytochrome c"/>
    <property type="match status" value="1"/>
</dbReference>
<dbReference type="Proteomes" id="UP000318801">
    <property type="component" value="Unassembled WGS sequence"/>
</dbReference>
<dbReference type="Pfam" id="PF00034">
    <property type="entry name" value="Cytochrom_C"/>
    <property type="match status" value="1"/>
</dbReference>
<evidence type="ECO:0000256" key="2">
    <source>
        <dbReference type="ARBA" id="ARBA00022617"/>
    </source>
</evidence>
<dbReference type="PRINTS" id="PR00604">
    <property type="entry name" value="CYTCHRMECIAB"/>
</dbReference>
<evidence type="ECO:0000313" key="9">
    <source>
        <dbReference type="Proteomes" id="UP000318801"/>
    </source>
</evidence>
<evidence type="ECO:0000256" key="1">
    <source>
        <dbReference type="ARBA" id="ARBA00022448"/>
    </source>
</evidence>
<dbReference type="GO" id="GO:0046872">
    <property type="term" value="F:metal ion binding"/>
    <property type="evidence" value="ECO:0007669"/>
    <property type="project" value="UniProtKB-KW"/>
</dbReference>
<dbReference type="GO" id="GO:0009055">
    <property type="term" value="F:electron transfer activity"/>
    <property type="evidence" value="ECO:0007669"/>
    <property type="project" value="InterPro"/>
</dbReference>